<dbReference type="PANTHER" id="PTHR40086:SF1">
    <property type="entry name" value="CELL CYCLE REGULATOR CCRZ"/>
    <property type="match status" value="1"/>
</dbReference>
<gene>
    <name evidence="2" type="ORF">ACFSCX_22650</name>
</gene>
<dbReference type="InterPro" id="IPR052077">
    <property type="entry name" value="CcrZ_PhaseVar_Mediator"/>
</dbReference>
<dbReference type="SUPFAM" id="SSF56112">
    <property type="entry name" value="Protein kinase-like (PK-like)"/>
    <property type="match status" value="1"/>
</dbReference>
<feature type="domain" description="Aminoglycoside phosphotransferase" evidence="1">
    <location>
        <begin position="14"/>
        <end position="216"/>
    </location>
</feature>
<comment type="caution">
    <text evidence="2">The sequence shown here is derived from an EMBL/GenBank/DDBJ whole genome shotgun (WGS) entry which is preliminary data.</text>
</comment>
<dbReference type="RefSeq" id="WP_377930514.1">
    <property type="nucleotide sequence ID" value="NZ_JBHUEM010000054.1"/>
</dbReference>
<dbReference type="PANTHER" id="PTHR40086">
    <property type="entry name" value="PHOSPHOTRANSFERASE YTMP-RELATED"/>
    <property type="match status" value="1"/>
</dbReference>
<sequence length="259" mass="30476">MKYILGEEWEVSPAGGATGEAYFAQFKNKKLFLKRNSSPFLAVLSAEGIVPKLVWTKRLADGDVITAQHWLDGRELKATDMKEAHVAKLLCKIHSSKELLDMMLRMGKFPLKPDEMLRDFKNSTFYSERREIPLLQTAIQVLERNLPQIIYEDYVVCHCDINHNNWLLSHTNQLFLIDWDGAMIADPAIDIGMLLYSYIPKEDWDEWLSHYGLTLNDHLHNRMRWYVIYQTLLSIKWFEEKQLHEQKNYAERFLKTLIV</sequence>
<dbReference type="Gene3D" id="3.90.1200.10">
    <property type="match status" value="1"/>
</dbReference>
<proteinExistence type="predicted"/>
<dbReference type="InterPro" id="IPR002575">
    <property type="entry name" value="Aminoglycoside_PTrfase"/>
</dbReference>
<keyword evidence="3" id="KW-1185">Reference proteome</keyword>
<accession>A0ABW4LYS1</accession>
<protein>
    <submittedName>
        <fullName evidence="2">Phosphotransferase family protein</fullName>
    </submittedName>
</protein>
<evidence type="ECO:0000313" key="3">
    <source>
        <dbReference type="Proteomes" id="UP001597214"/>
    </source>
</evidence>
<dbReference type="Pfam" id="PF01636">
    <property type="entry name" value="APH"/>
    <property type="match status" value="1"/>
</dbReference>
<name>A0ABW4LYS1_9BACI</name>
<evidence type="ECO:0000259" key="1">
    <source>
        <dbReference type="Pfam" id="PF01636"/>
    </source>
</evidence>
<dbReference type="EMBL" id="JBHUEM010000054">
    <property type="protein sequence ID" value="MFD1739285.1"/>
    <property type="molecule type" value="Genomic_DNA"/>
</dbReference>
<organism evidence="2 3">
    <name type="scientific">Bacillus salitolerans</name>
    <dbReference type="NCBI Taxonomy" id="1437434"/>
    <lineage>
        <taxon>Bacteria</taxon>
        <taxon>Bacillati</taxon>
        <taxon>Bacillota</taxon>
        <taxon>Bacilli</taxon>
        <taxon>Bacillales</taxon>
        <taxon>Bacillaceae</taxon>
        <taxon>Bacillus</taxon>
    </lineage>
</organism>
<evidence type="ECO:0000313" key="2">
    <source>
        <dbReference type="EMBL" id="MFD1739285.1"/>
    </source>
</evidence>
<dbReference type="InterPro" id="IPR011009">
    <property type="entry name" value="Kinase-like_dom_sf"/>
</dbReference>
<reference evidence="3" key="1">
    <citation type="journal article" date="2019" name="Int. J. Syst. Evol. Microbiol.">
        <title>The Global Catalogue of Microorganisms (GCM) 10K type strain sequencing project: providing services to taxonomists for standard genome sequencing and annotation.</title>
        <authorList>
            <consortium name="The Broad Institute Genomics Platform"/>
            <consortium name="The Broad Institute Genome Sequencing Center for Infectious Disease"/>
            <person name="Wu L."/>
            <person name="Ma J."/>
        </authorList>
    </citation>
    <scope>NUCLEOTIDE SEQUENCE [LARGE SCALE GENOMIC DNA]</scope>
    <source>
        <strain evidence="3">CCUG 49339</strain>
    </source>
</reference>
<dbReference type="Proteomes" id="UP001597214">
    <property type="component" value="Unassembled WGS sequence"/>
</dbReference>